<evidence type="ECO:0000256" key="1">
    <source>
        <dbReference type="ARBA" id="ARBA00001974"/>
    </source>
</evidence>
<dbReference type="Gene3D" id="3.50.50.60">
    <property type="entry name" value="FAD/NAD(P)-binding domain"/>
    <property type="match status" value="1"/>
</dbReference>
<feature type="domain" description="FAD-binding" evidence="5">
    <location>
        <begin position="6"/>
        <end position="378"/>
    </location>
</feature>
<dbReference type="Pfam" id="PF01494">
    <property type="entry name" value="FAD_binding_3"/>
    <property type="match status" value="1"/>
</dbReference>
<protein>
    <submittedName>
        <fullName evidence="6">FAD-dependent oxidoreductase</fullName>
    </submittedName>
</protein>
<dbReference type="Pfam" id="PF21274">
    <property type="entry name" value="Rng_hyd_C"/>
    <property type="match status" value="1"/>
</dbReference>
<sequence>MADEVTDVLVVGAGPTGLALACGLRLQGVGVRVVDRRPAPATTSRANFVHVRGSEVLDRLGALGDLPQRSVRAMRITTYLGDRPMMRIRFGDPGLRTAAPPMVVSQALVEGELRRRLAELGVTPEWGASLAGLVQDDEGVTAELDDGRSVRARWLVGCDGTSSAVRGAAGIRAPGARLSERFLLADVHLDWDLDRTGTSGWVHPTGMLGAMPMPDDCGRADLWRLIAYDPQGPASEGPEGSEPDAAEPDAAEPDDAEPRAADAYGKRSRLTEAQILDRFREILPERTGREVWVLDSEWLSEFTIHRRLADRYRRGRVFIAGDAAHAHAPFGGQGMLTGLGDAENLAWKLALVVRGLASDALLDTYEGERRPLATDVLRGTANVTRINVASSAVGRFVRDHVLIRLFNQPWIQRWATFTTSQLWVSYRTGPLGVGPAERAAARLRRRTCVGDRVPNLDCVRADGTPTRLHGELGGRWALLAPSSDGVAGAEPGVEPTRLTRTDGVAEAWLVRPDGHLAWRGADAAASGPWLAEVLRTGAAR</sequence>
<dbReference type="PANTHER" id="PTHR43004:SF19">
    <property type="entry name" value="BINDING MONOOXYGENASE, PUTATIVE (JCVI)-RELATED"/>
    <property type="match status" value="1"/>
</dbReference>
<dbReference type="Gene3D" id="3.30.70.2450">
    <property type="match status" value="1"/>
</dbReference>
<keyword evidence="3" id="KW-0274">FAD</keyword>
<feature type="compositionally biased region" description="Acidic residues" evidence="4">
    <location>
        <begin position="239"/>
        <end position="255"/>
    </location>
</feature>
<organism evidence="6 7">
    <name type="scientific">Promicromonospora vindobonensis</name>
    <dbReference type="NCBI Taxonomy" id="195748"/>
    <lineage>
        <taxon>Bacteria</taxon>
        <taxon>Bacillati</taxon>
        <taxon>Actinomycetota</taxon>
        <taxon>Actinomycetes</taxon>
        <taxon>Micrococcales</taxon>
        <taxon>Promicromonosporaceae</taxon>
        <taxon>Promicromonospora</taxon>
    </lineage>
</organism>
<evidence type="ECO:0000256" key="2">
    <source>
        <dbReference type="ARBA" id="ARBA00022630"/>
    </source>
</evidence>
<keyword evidence="2" id="KW-0285">Flavoprotein</keyword>
<dbReference type="InterPro" id="IPR036188">
    <property type="entry name" value="FAD/NAD-bd_sf"/>
</dbReference>
<dbReference type="InterPro" id="IPR002938">
    <property type="entry name" value="FAD-bd"/>
</dbReference>
<dbReference type="SUPFAM" id="SSF51905">
    <property type="entry name" value="FAD/NAD(P)-binding domain"/>
    <property type="match status" value="1"/>
</dbReference>
<name>A0ABW5VQK6_9MICO</name>
<evidence type="ECO:0000313" key="6">
    <source>
        <dbReference type="EMBL" id="MFD2792650.1"/>
    </source>
</evidence>
<keyword evidence="7" id="KW-1185">Reference proteome</keyword>
<dbReference type="InterPro" id="IPR050641">
    <property type="entry name" value="RIFMO-like"/>
</dbReference>
<dbReference type="Proteomes" id="UP001597479">
    <property type="component" value="Unassembled WGS sequence"/>
</dbReference>
<comment type="cofactor">
    <cofactor evidence="1">
        <name>FAD</name>
        <dbReference type="ChEBI" id="CHEBI:57692"/>
    </cofactor>
</comment>
<dbReference type="EMBL" id="JBHUOG010000001">
    <property type="protein sequence ID" value="MFD2792650.1"/>
    <property type="molecule type" value="Genomic_DNA"/>
</dbReference>
<gene>
    <name evidence="6" type="ORF">ACFS27_03720</name>
</gene>
<reference evidence="7" key="1">
    <citation type="journal article" date="2019" name="Int. J. Syst. Evol. Microbiol.">
        <title>The Global Catalogue of Microorganisms (GCM) 10K type strain sequencing project: providing services to taxonomists for standard genome sequencing and annotation.</title>
        <authorList>
            <consortium name="The Broad Institute Genomics Platform"/>
            <consortium name="The Broad Institute Genome Sequencing Center for Infectious Disease"/>
            <person name="Wu L."/>
            <person name="Ma J."/>
        </authorList>
    </citation>
    <scope>NUCLEOTIDE SEQUENCE [LARGE SCALE GENOMIC DNA]</scope>
    <source>
        <strain evidence="7">CCM 7044</strain>
    </source>
</reference>
<dbReference type="Gene3D" id="3.40.30.120">
    <property type="match status" value="1"/>
</dbReference>
<dbReference type="RefSeq" id="WP_377180478.1">
    <property type="nucleotide sequence ID" value="NZ_JBHUOG010000001.1"/>
</dbReference>
<evidence type="ECO:0000256" key="3">
    <source>
        <dbReference type="ARBA" id="ARBA00022827"/>
    </source>
</evidence>
<feature type="region of interest" description="Disordered" evidence="4">
    <location>
        <begin position="229"/>
        <end position="264"/>
    </location>
</feature>
<comment type="caution">
    <text evidence="6">The sequence shown here is derived from an EMBL/GenBank/DDBJ whole genome shotgun (WGS) entry which is preliminary data.</text>
</comment>
<evidence type="ECO:0000256" key="4">
    <source>
        <dbReference type="SAM" id="MobiDB-lite"/>
    </source>
</evidence>
<evidence type="ECO:0000259" key="5">
    <source>
        <dbReference type="Pfam" id="PF01494"/>
    </source>
</evidence>
<dbReference type="PANTHER" id="PTHR43004">
    <property type="entry name" value="TRK SYSTEM POTASSIUM UPTAKE PROTEIN"/>
    <property type="match status" value="1"/>
</dbReference>
<proteinExistence type="predicted"/>
<accession>A0ABW5VQK6</accession>
<evidence type="ECO:0000313" key="7">
    <source>
        <dbReference type="Proteomes" id="UP001597479"/>
    </source>
</evidence>
<dbReference type="PRINTS" id="PR00420">
    <property type="entry name" value="RNGMNOXGNASE"/>
</dbReference>